<gene>
    <name evidence="7" type="ORF">PG993_004451</name>
</gene>
<dbReference type="Gene3D" id="3.40.462.20">
    <property type="match status" value="1"/>
</dbReference>
<dbReference type="InterPro" id="IPR016169">
    <property type="entry name" value="FAD-bd_PCMH_sub2"/>
</dbReference>
<evidence type="ECO:0000313" key="7">
    <source>
        <dbReference type="EMBL" id="KAK8044427.1"/>
    </source>
</evidence>
<evidence type="ECO:0000256" key="2">
    <source>
        <dbReference type="ARBA" id="ARBA00022630"/>
    </source>
</evidence>
<comment type="similarity">
    <text evidence="1">Belongs to the oxygen-dependent FAD-linked oxidoreductase family.</text>
</comment>
<proteinExistence type="inferred from homology"/>
<dbReference type="PROSITE" id="PS51387">
    <property type="entry name" value="FAD_PCMH"/>
    <property type="match status" value="1"/>
</dbReference>
<feature type="domain" description="FAD-binding PCMH-type" evidence="6">
    <location>
        <begin position="55"/>
        <end position="227"/>
    </location>
</feature>
<protein>
    <recommendedName>
        <fullName evidence="6">FAD-binding PCMH-type domain-containing protein</fullName>
    </recommendedName>
</protein>
<evidence type="ECO:0000256" key="5">
    <source>
        <dbReference type="ARBA" id="ARBA00023002"/>
    </source>
</evidence>
<dbReference type="InterPro" id="IPR006094">
    <property type="entry name" value="Oxid_FAD_bind_N"/>
</dbReference>
<dbReference type="EMBL" id="JAQQWK010000003">
    <property type="protein sequence ID" value="KAK8044427.1"/>
    <property type="molecule type" value="Genomic_DNA"/>
</dbReference>
<evidence type="ECO:0000313" key="8">
    <source>
        <dbReference type="Proteomes" id="UP001444661"/>
    </source>
</evidence>
<evidence type="ECO:0000256" key="4">
    <source>
        <dbReference type="ARBA" id="ARBA00022827"/>
    </source>
</evidence>
<dbReference type="Pfam" id="PF01565">
    <property type="entry name" value="FAD_binding_4"/>
    <property type="match status" value="1"/>
</dbReference>
<dbReference type="Proteomes" id="UP001444661">
    <property type="component" value="Unassembled WGS sequence"/>
</dbReference>
<reference evidence="7 8" key="1">
    <citation type="submission" date="2023-01" db="EMBL/GenBank/DDBJ databases">
        <title>Analysis of 21 Apiospora genomes using comparative genomics revels a genus with tremendous synthesis potential of carbohydrate active enzymes and secondary metabolites.</title>
        <authorList>
            <person name="Sorensen T."/>
        </authorList>
    </citation>
    <scope>NUCLEOTIDE SEQUENCE [LARGE SCALE GENOMIC DNA]</scope>
    <source>
        <strain evidence="7 8">CBS 33761</strain>
    </source>
</reference>
<dbReference type="SUPFAM" id="SSF56176">
    <property type="entry name" value="FAD-binding/transporter-associated domain-like"/>
    <property type="match status" value="1"/>
</dbReference>
<evidence type="ECO:0000256" key="1">
    <source>
        <dbReference type="ARBA" id="ARBA00005466"/>
    </source>
</evidence>
<keyword evidence="5" id="KW-0560">Oxidoreductase</keyword>
<dbReference type="Gene3D" id="3.30.465.10">
    <property type="match status" value="1"/>
</dbReference>
<evidence type="ECO:0000259" key="6">
    <source>
        <dbReference type="PROSITE" id="PS51387"/>
    </source>
</evidence>
<comment type="caution">
    <text evidence="7">The sequence shown here is derived from an EMBL/GenBank/DDBJ whole genome shotgun (WGS) entry which is preliminary data.</text>
</comment>
<dbReference type="InterPro" id="IPR036318">
    <property type="entry name" value="FAD-bd_PCMH-like_sf"/>
</dbReference>
<evidence type="ECO:0000256" key="3">
    <source>
        <dbReference type="ARBA" id="ARBA00022729"/>
    </source>
</evidence>
<organism evidence="7 8">
    <name type="scientific">Apiospora rasikravindrae</name>
    <dbReference type="NCBI Taxonomy" id="990691"/>
    <lineage>
        <taxon>Eukaryota</taxon>
        <taxon>Fungi</taxon>
        <taxon>Dikarya</taxon>
        <taxon>Ascomycota</taxon>
        <taxon>Pezizomycotina</taxon>
        <taxon>Sordariomycetes</taxon>
        <taxon>Xylariomycetidae</taxon>
        <taxon>Amphisphaeriales</taxon>
        <taxon>Apiosporaceae</taxon>
        <taxon>Apiospora</taxon>
    </lineage>
</organism>
<dbReference type="InterPro" id="IPR050416">
    <property type="entry name" value="FAD-linked_Oxidoreductase"/>
</dbReference>
<keyword evidence="3" id="KW-0732">Signal</keyword>
<keyword evidence="4" id="KW-0274">FAD</keyword>
<name>A0ABR1TCV1_9PEZI</name>
<sequence length="498" mass="55009">MWLWSQSLATAAVVQSRADLKAVLTDPVRGWSNNTTLSFPETPSFMTATERWTVYNPPTYRAAVSPGTEEDVMKTVKLAASLKIPFLATGGRHSYSTSLGDCRDGLAIDLSQLKSIEVNKNAETVTVGPGAIMDDILNPLYEAGLMLQTGTAWCPSVIGVTLGGGVGRFQGMYGLVVDALESVRIVTAEGNVVEASPRQNQDLFWGIRGAGANFGIITSATYKVHRLRNQGNIFTVDFTFPTAELSSQFFKAASDMGRDLPDEMAGNAFISFNSKTNQACRLLITQTVSNWMYYGTEEAGRRAMKPLYDIVARGGQHEDYYVGWNKLMNTTSGGLVSAICRPGHTWDIYSLNIRRFDPRAYDRVFAKLTELYTKFPGARGSSIQFDFYPGRAMRSKPSDATAWPWRDALGFLNAGMTWTEGDAAAKAAAQALGREVRRDVAATAGYPGMSVFINYARGDEKLEQIFSREKLPRLARLKKQWDRNHLFSFNMGLPTRYP</sequence>
<dbReference type="PANTHER" id="PTHR42973:SF32">
    <property type="entry name" value="FAD-LINKED OXIDOREDUCTASE AFOF"/>
    <property type="match status" value="1"/>
</dbReference>
<keyword evidence="2" id="KW-0285">Flavoprotein</keyword>
<dbReference type="InterPro" id="IPR016166">
    <property type="entry name" value="FAD-bd_PCMH"/>
</dbReference>
<keyword evidence="8" id="KW-1185">Reference proteome</keyword>
<dbReference type="InterPro" id="IPR012951">
    <property type="entry name" value="BBE"/>
</dbReference>
<dbReference type="Pfam" id="PF08031">
    <property type="entry name" value="BBE"/>
    <property type="match status" value="1"/>
</dbReference>
<accession>A0ABR1TCV1</accession>
<dbReference type="PANTHER" id="PTHR42973">
    <property type="entry name" value="BINDING OXIDOREDUCTASE, PUTATIVE (AFU_ORTHOLOGUE AFUA_1G17690)-RELATED"/>
    <property type="match status" value="1"/>
</dbReference>